<name>A0A3S5B640_9PLAT</name>
<dbReference type="Proteomes" id="UP000784294">
    <property type="component" value="Unassembled WGS sequence"/>
</dbReference>
<dbReference type="AlphaFoldDB" id="A0A3S5B640"/>
<reference evidence="1" key="1">
    <citation type="submission" date="2018-11" db="EMBL/GenBank/DDBJ databases">
        <authorList>
            <consortium name="Pathogen Informatics"/>
        </authorList>
    </citation>
    <scope>NUCLEOTIDE SEQUENCE</scope>
</reference>
<accession>A0A3S5B640</accession>
<sequence length="123" mass="14097">MKKVVTFLLHRHPLHLSSRGTATPAGDMTVLPTPFYCRWIDRPIYLSLSPFKDNYINARISRYRPFYPPSLSLLLSSLLKPSRPMPVLSCLPFGLAVQPTHFPELAVIEAPSFRRKYATRISR</sequence>
<gene>
    <name evidence="1" type="ORF">PXEA_LOCUS31047</name>
</gene>
<comment type="caution">
    <text evidence="1">The sequence shown here is derived from an EMBL/GenBank/DDBJ whole genome shotgun (WGS) entry which is preliminary data.</text>
</comment>
<evidence type="ECO:0000313" key="2">
    <source>
        <dbReference type="Proteomes" id="UP000784294"/>
    </source>
</evidence>
<keyword evidence="2" id="KW-1185">Reference proteome</keyword>
<protein>
    <submittedName>
        <fullName evidence="1">Uncharacterized protein</fullName>
    </submittedName>
</protein>
<organism evidence="1 2">
    <name type="scientific">Protopolystoma xenopodis</name>
    <dbReference type="NCBI Taxonomy" id="117903"/>
    <lineage>
        <taxon>Eukaryota</taxon>
        <taxon>Metazoa</taxon>
        <taxon>Spiralia</taxon>
        <taxon>Lophotrochozoa</taxon>
        <taxon>Platyhelminthes</taxon>
        <taxon>Monogenea</taxon>
        <taxon>Polyopisthocotylea</taxon>
        <taxon>Polystomatidea</taxon>
        <taxon>Polystomatidae</taxon>
        <taxon>Protopolystoma</taxon>
    </lineage>
</organism>
<proteinExistence type="predicted"/>
<evidence type="ECO:0000313" key="1">
    <source>
        <dbReference type="EMBL" id="VEL37607.1"/>
    </source>
</evidence>
<dbReference type="EMBL" id="CAAALY010255491">
    <property type="protein sequence ID" value="VEL37607.1"/>
    <property type="molecule type" value="Genomic_DNA"/>
</dbReference>